<dbReference type="Proteomes" id="UP000436911">
    <property type="component" value="Unassembled WGS sequence"/>
</dbReference>
<evidence type="ECO:0000259" key="1">
    <source>
        <dbReference type="Pfam" id="PF10074"/>
    </source>
</evidence>
<feature type="domain" description="T6SS Transcription factor RovC-like DNA binding" evidence="1">
    <location>
        <begin position="103"/>
        <end position="204"/>
    </location>
</feature>
<gene>
    <name evidence="2" type="ORF">DXT89_09830</name>
</gene>
<protein>
    <submittedName>
        <fullName evidence="2">DUF2285 domain-containing protein</fullName>
    </submittedName>
</protein>
<evidence type="ECO:0000313" key="3">
    <source>
        <dbReference type="Proteomes" id="UP000436911"/>
    </source>
</evidence>
<accession>A0A368NZM1</accession>
<dbReference type="InterPro" id="IPR018754">
    <property type="entry name" value="RovC-like_DNA-bd"/>
</dbReference>
<proteinExistence type="predicted"/>
<reference evidence="2 3" key="1">
    <citation type="submission" date="2018-08" db="EMBL/GenBank/DDBJ databases">
        <title>Genome sequencing of Agrobacterium vitis strain ICMP 10754.</title>
        <authorList>
            <person name="Visnovsky S.B."/>
            <person name="Pitman A.R."/>
        </authorList>
    </citation>
    <scope>NUCLEOTIDE SEQUENCE [LARGE SCALE GENOMIC DNA]</scope>
    <source>
        <strain evidence="2 3">ICMP 10754</strain>
    </source>
</reference>
<comment type="caution">
    <text evidence="2">The sequence shown here is derived from an EMBL/GenBank/DDBJ whole genome shotgun (WGS) entry which is preliminary data.</text>
</comment>
<sequence>MDSFIATRRARSLKNGDCVFVADPQRTALDQPVFWTPIADPGAILLHRVLFASSDTGTAEEFIRAHAIDSSGDGCLRLSVNEEHLEVTRIDSDSGGILVAIIILDDDTPDRLHALIRFSAMLTGQRVPTDNRLTPQRRQRTRQMLRVFDARLAGATYRDIAIAIYGRSRVASEPWKTSSLRDAVIGLVEGGFTMVDGGYLQLLRRRRRS</sequence>
<name>A0A368NZM1_AGRVI</name>
<dbReference type="EMBL" id="QUSG01000004">
    <property type="protein sequence ID" value="KAA3528317.1"/>
    <property type="molecule type" value="Genomic_DNA"/>
</dbReference>
<evidence type="ECO:0000313" key="2">
    <source>
        <dbReference type="EMBL" id="KAA3528317.1"/>
    </source>
</evidence>
<dbReference type="AlphaFoldDB" id="A0A368NZM1"/>
<dbReference type="Pfam" id="PF10074">
    <property type="entry name" value="RovC_DNA-bd"/>
    <property type="match status" value="1"/>
</dbReference>
<organism evidence="2 3">
    <name type="scientific">Agrobacterium vitis</name>
    <name type="common">Rhizobium vitis</name>
    <dbReference type="NCBI Taxonomy" id="373"/>
    <lineage>
        <taxon>Bacteria</taxon>
        <taxon>Pseudomonadati</taxon>
        <taxon>Pseudomonadota</taxon>
        <taxon>Alphaproteobacteria</taxon>
        <taxon>Hyphomicrobiales</taxon>
        <taxon>Rhizobiaceae</taxon>
        <taxon>Rhizobium/Agrobacterium group</taxon>
        <taxon>Agrobacterium</taxon>
    </lineage>
</organism>